<sequence>MQIKQLNAYLIHWPFTLAVSHSLAENTATDNIVVAMVDDRGHVGYGEGVPRSYVTGETLEGSLRGLERELAPVVLGASLEPEQALGWLEERAGSQTMDRHPAAACAVETALLDLAGQALQQPVSALIADQPPEPVTYSAVIPLLPREMLPAILQQTKQMRIKQVKVKVQRQGAAELVAQAREILGPEAHLRVDANGAWSAAEAVEAIQAMASSRVEAVEQPVAKEDLEGMARVAAAVDPLVLADESMCTMADARHLVQAHATNGFNLRLSKCGGPARTNSLLKMAAQEGQACMLGCQVGELGLLSAMGRHFASVHKELIYLEGCLTRFFMDRDLIRQDITFGPGGLAGPLTGAGLGVEVDPAVLNGSLVFSLT</sequence>
<name>A0AAU9EKD5_9BACT</name>
<evidence type="ECO:0000313" key="5">
    <source>
        <dbReference type="Proteomes" id="UP001366166"/>
    </source>
</evidence>
<dbReference type="PANTHER" id="PTHR48080:SF3">
    <property type="entry name" value="ENOLASE SUPERFAMILY MEMBER DDB_G0284701"/>
    <property type="match status" value="1"/>
</dbReference>
<dbReference type="SMART" id="SM00922">
    <property type="entry name" value="MR_MLE"/>
    <property type="match status" value="1"/>
</dbReference>
<proteinExistence type="inferred from homology"/>
<protein>
    <submittedName>
        <fullName evidence="4">Dipeptide epimerase</fullName>
    </submittedName>
</protein>
<dbReference type="GO" id="GO:0009063">
    <property type="term" value="P:amino acid catabolic process"/>
    <property type="evidence" value="ECO:0007669"/>
    <property type="project" value="InterPro"/>
</dbReference>
<organism evidence="4 5">
    <name type="scientific">Desulfoferula mesophila</name>
    <dbReference type="NCBI Taxonomy" id="3058419"/>
    <lineage>
        <taxon>Bacteria</taxon>
        <taxon>Pseudomonadati</taxon>
        <taxon>Thermodesulfobacteriota</taxon>
        <taxon>Desulfarculia</taxon>
        <taxon>Desulfarculales</taxon>
        <taxon>Desulfarculaceae</taxon>
        <taxon>Desulfoferula</taxon>
    </lineage>
</organism>
<dbReference type="InterPro" id="IPR018110">
    <property type="entry name" value="Mandel_Rmase/mucon_lact_enz_CS"/>
</dbReference>
<dbReference type="Pfam" id="PF13378">
    <property type="entry name" value="MR_MLE_C"/>
    <property type="match status" value="1"/>
</dbReference>
<dbReference type="InterPro" id="IPR029065">
    <property type="entry name" value="Enolase_C-like"/>
</dbReference>
<dbReference type="EMBL" id="AP028679">
    <property type="protein sequence ID" value="BEQ13689.1"/>
    <property type="molecule type" value="Genomic_DNA"/>
</dbReference>
<dbReference type="GO" id="GO:0046872">
    <property type="term" value="F:metal ion binding"/>
    <property type="evidence" value="ECO:0007669"/>
    <property type="project" value="UniProtKB-KW"/>
</dbReference>
<accession>A0AAU9EKD5</accession>
<dbReference type="AlphaFoldDB" id="A0AAU9EKD5"/>
<dbReference type="SFLD" id="SFLDG00180">
    <property type="entry name" value="muconate_cycloisomerase"/>
    <property type="match status" value="1"/>
</dbReference>
<evidence type="ECO:0000256" key="2">
    <source>
        <dbReference type="ARBA" id="ARBA00022723"/>
    </source>
</evidence>
<dbReference type="InterPro" id="IPR013341">
    <property type="entry name" value="Mandelate_racemase_N_dom"/>
</dbReference>
<dbReference type="SUPFAM" id="SSF54826">
    <property type="entry name" value="Enolase N-terminal domain-like"/>
    <property type="match status" value="1"/>
</dbReference>
<dbReference type="InterPro" id="IPR034593">
    <property type="entry name" value="DgoD-like"/>
</dbReference>
<dbReference type="SUPFAM" id="SSF51604">
    <property type="entry name" value="Enolase C-terminal domain-like"/>
    <property type="match status" value="1"/>
</dbReference>
<gene>
    <name evidence="4" type="ORF">FAK_07550</name>
</gene>
<evidence type="ECO:0000259" key="3">
    <source>
        <dbReference type="SMART" id="SM00922"/>
    </source>
</evidence>
<dbReference type="KEGG" id="dmp:FAK_07550"/>
<feature type="domain" description="Mandelate racemase/muconate lactonizing enzyme C-terminal" evidence="3">
    <location>
        <begin position="145"/>
        <end position="240"/>
    </location>
</feature>
<dbReference type="InterPro" id="IPR013342">
    <property type="entry name" value="Mandelate_racemase_C"/>
</dbReference>
<dbReference type="Pfam" id="PF02746">
    <property type="entry name" value="MR_MLE_N"/>
    <property type="match status" value="1"/>
</dbReference>
<keyword evidence="5" id="KW-1185">Reference proteome</keyword>
<dbReference type="Gene3D" id="3.20.20.120">
    <property type="entry name" value="Enolase-like C-terminal domain"/>
    <property type="match status" value="1"/>
</dbReference>
<dbReference type="PROSITE" id="PS00909">
    <property type="entry name" value="MR_MLE_2"/>
    <property type="match status" value="1"/>
</dbReference>
<dbReference type="InterPro" id="IPR036849">
    <property type="entry name" value="Enolase-like_C_sf"/>
</dbReference>
<evidence type="ECO:0000256" key="1">
    <source>
        <dbReference type="ARBA" id="ARBA00008031"/>
    </source>
</evidence>
<comment type="similarity">
    <text evidence="1">Belongs to the mandelate racemase/muconate lactonizing enzyme family.</text>
</comment>
<evidence type="ECO:0000313" key="4">
    <source>
        <dbReference type="EMBL" id="BEQ13689.1"/>
    </source>
</evidence>
<dbReference type="Proteomes" id="UP001366166">
    <property type="component" value="Chromosome"/>
</dbReference>
<dbReference type="Gene3D" id="3.30.390.10">
    <property type="entry name" value="Enolase-like, N-terminal domain"/>
    <property type="match status" value="1"/>
</dbReference>
<dbReference type="SFLD" id="SFLDS00001">
    <property type="entry name" value="Enolase"/>
    <property type="match status" value="1"/>
</dbReference>
<keyword evidence="2" id="KW-0479">Metal-binding</keyword>
<dbReference type="PANTHER" id="PTHR48080">
    <property type="entry name" value="D-GALACTONATE DEHYDRATASE-RELATED"/>
    <property type="match status" value="1"/>
</dbReference>
<reference evidence="5" key="1">
    <citation type="journal article" date="2023" name="Arch. Microbiol.">
        <title>Desulfoferula mesophilus gen. nov. sp. nov., a mesophilic sulfate-reducing bacterium isolated from a brackish lake sediment.</title>
        <authorList>
            <person name="Watanabe T."/>
            <person name="Yabe T."/>
            <person name="Tsuji J.M."/>
            <person name="Fukui M."/>
        </authorList>
    </citation>
    <scope>NUCLEOTIDE SEQUENCE [LARGE SCALE GENOMIC DNA]</scope>
    <source>
        <strain evidence="5">12FAK</strain>
    </source>
</reference>
<dbReference type="RefSeq" id="WP_338605438.1">
    <property type="nucleotide sequence ID" value="NZ_AP028679.1"/>
</dbReference>
<dbReference type="InterPro" id="IPR029017">
    <property type="entry name" value="Enolase-like_N"/>
</dbReference>